<dbReference type="SMART" id="SM00116">
    <property type="entry name" value="CBS"/>
    <property type="match status" value="2"/>
</dbReference>
<evidence type="ECO:0000256" key="3">
    <source>
        <dbReference type="SAM" id="MobiDB-lite"/>
    </source>
</evidence>
<feature type="domain" description="BON" evidence="4">
    <location>
        <begin position="159"/>
        <end position="228"/>
    </location>
</feature>
<name>A0A0B5EYC7_STRA4</name>
<dbReference type="EMBL" id="CP010519">
    <property type="protein sequence ID" value="AJE83636.1"/>
    <property type="molecule type" value="Genomic_DNA"/>
</dbReference>
<evidence type="ECO:0000313" key="6">
    <source>
        <dbReference type="EMBL" id="AJE83636.1"/>
    </source>
</evidence>
<proteinExistence type="predicted"/>
<feature type="region of interest" description="Disordered" evidence="3">
    <location>
        <begin position="74"/>
        <end position="93"/>
    </location>
</feature>
<dbReference type="PIRSF" id="PIRSF036990">
    <property type="entry name" value="UCP036990_CBS_BON"/>
    <property type="match status" value="1"/>
</dbReference>
<dbReference type="PANTHER" id="PTHR43080:SF29">
    <property type="entry name" value="OS02G0818000 PROTEIN"/>
    <property type="match status" value="1"/>
</dbReference>
<gene>
    <name evidence="6" type="ORF">SLNWT_3260</name>
</gene>
<evidence type="ECO:0008006" key="8">
    <source>
        <dbReference type="Google" id="ProtNLM"/>
    </source>
</evidence>
<reference evidence="6 7" key="1">
    <citation type="submission" date="2015-01" db="EMBL/GenBank/DDBJ databases">
        <title>Enhanced salinomycin production by adjusting the supply of polyketide extender units in Streptomyce albus DSM 41398.</title>
        <authorList>
            <person name="Lu C."/>
        </authorList>
    </citation>
    <scope>NUCLEOTIDE SEQUENCE [LARGE SCALE GENOMIC DNA]</scope>
    <source>
        <strain evidence="7">ATCC 21838 / DSM 41398 / FERM P-419 / JCM 4703 / NBRC 107858</strain>
    </source>
</reference>
<evidence type="ECO:0000256" key="2">
    <source>
        <dbReference type="PROSITE-ProRule" id="PRU00703"/>
    </source>
</evidence>
<dbReference type="Proteomes" id="UP000031523">
    <property type="component" value="Chromosome"/>
</dbReference>
<dbReference type="AlphaFoldDB" id="A0A0B5EYC7"/>
<evidence type="ECO:0000259" key="4">
    <source>
        <dbReference type="PROSITE" id="PS50914"/>
    </source>
</evidence>
<dbReference type="InterPro" id="IPR017080">
    <property type="entry name" value="UCP036990_CBS_BON"/>
</dbReference>
<accession>A0A0B5EYC7</accession>
<dbReference type="PROSITE" id="PS51371">
    <property type="entry name" value="CBS"/>
    <property type="match status" value="2"/>
</dbReference>
<dbReference type="PROSITE" id="PS50914">
    <property type="entry name" value="BON"/>
    <property type="match status" value="1"/>
</dbReference>
<dbReference type="InterPro" id="IPR051257">
    <property type="entry name" value="Diverse_CBS-Domain"/>
</dbReference>
<dbReference type="PANTHER" id="PTHR43080">
    <property type="entry name" value="CBS DOMAIN-CONTAINING PROTEIN CBSX3, MITOCHONDRIAL"/>
    <property type="match status" value="1"/>
</dbReference>
<dbReference type="KEGG" id="sals:SLNWT_3260"/>
<dbReference type="SUPFAM" id="SSF54631">
    <property type="entry name" value="CBS-domain pair"/>
    <property type="match status" value="1"/>
</dbReference>
<feature type="domain" description="CBS" evidence="5">
    <location>
        <begin position="18"/>
        <end position="74"/>
    </location>
</feature>
<organism evidence="6 7">
    <name type="scientific">Streptomyces albus (strain ATCC 21838 / DSM 41398 / FERM P-419 / JCM 4703 / NBRC 107858)</name>
    <dbReference type="NCBI Taxonomy" id="1081613"/>
    <lineage>
        <taxon>Bacteria</taxon>
        <taxon>Bacillati</taxon>
        <taxon>Actinomycetota</taxon>
        <taxon>Actinomycetes</taxon>
        <taxon>Kitasatosporales</taxon>
        <taxon>Streptomycetaceae</taxon>
        <taxon>Streptomyces</taxon>
    </lineage>
</organism>
<protein>
    <recommendedName>
        <fullName evidence="8">CBS domain-containing protein</fullName>
    </recommendedName>
</protein>
<dbReference type="InterPro" id="IPR000644">
    <property type="entry name" value="CBS_dom"/>
</dbReference>
<dbReference type="InterPro" id="IPR046342">
    <property type="entry name" value="CBS_dom_sf"/>
</dbReference>
<evidence type="ECO:0000256" key="1">
    <source>
        <dbReference type="ARBA" id="ARBA00023122"/>
    </source>
</evidence>
<feature type="domain" description="CBS" evidence="5">
    <location>
        <begin position="106"/>
        <end position="163"/>
    </location>
</feature>
<evidence type="ECO:0000313" key="7">
    <source>
        <dbReference type="Proteomes" id="UP000031523"/>
    </source>
</evidence>
<dbReference type="Gene3D" id="3.30.1340.30">
    <property type="match status" value="1"/>
</dbReference>
<dbReference type="Pfam" id="PF00571">
    <property type="entry name" value="CBS"/>
    <property type="match status" value="2"/>
</dbReference>
<dbReference type="Pfam" id="PF04972">
    <property type="entry name" value="BON"/>
    <property type="match status" value="1"/>
</dbReference>
<keyword evidence="1 2" id="KW-0129">CBS domain</keyword>
<evidence type="ECO:0000259" key="5">
    <source>
        <dbReference type="PROSITE" id="PS51371"/>
    </source>
</evidence>
<dbReference type="InterPro" id="IPR007055">
    <property type="entry name" value="BON_dom"/>
</dbReference>
<sequence length="242" mass="26297">MTDGPTGTLEHRRVGDLMTRAVVSVRDTTPFKEVVRALADHGVSAVPVTDAHGGLLGVISEADLLTRTARRAEREQRALIRPEPSAAAEGEAADDDEGAMLAEDVMTAPAVCAGPDWSVAQAAKLMVQQQVKRLPVVDEADRLIGIVSRSDLLRVFLRPDRALAEEIRRDILERTLHLVPSDVAVEVREGRVTLTGTVPDHRFLTILRRLCASVDGVVAVDDRVTVPERPPLVESETPSWTT</sequence>
<dbReference type="CDD" id="cd04586">
    <property type="entry name" value="CBS_pair_BON_assoc"/>
    <property type="match status" value="1"/>
</dbReference>
<keyword evidence="7" id="KW-1185">Reference proteome</keyword>
<dbReference type="Gene3D" id="3.10.580.10">
    <property type="entry name" value="CBS-domain"/>
    <property type="match status" value="1"/>
</dbReference>